<dbReference type="EMBL" id="JAPDFW010000123">
    <property type="protein sequence ID" value="KAJ5067944.1"/>
    <property type="molecule type" value="Genomic_DNA"/>
</dbReference>
<organism evidence="2 3">
    <name type="scientific">Anaeramoeba ignava</name>
    <name type="common">Anaerobic marine amoeba</name>
    <dbReference type="NCBI Taxonomy" id="1746090"/>
    <lineage>
        <taxon>Eukaryota</taxon>
        <taxon>Metamonada</taxon>
        <taxon>Anaeramoebidae</taxon>
        <taxon>Anaeramoeba</taxon>
    </lineage>
</organism>
<dbReference type="Pfam" id="PF07707">
    <property type="entry name" value="BACK"/>
    <property type="match status" value="1"/>
</dbReference>
<dbReference type="Pfam" id="PF07534">
    <property type="entry name" value="TLD"/>
    <property type="match status" value="1"/>
</dbReference>
<dbReference type="InterPro" id="IPR011333">
    <property type="entry name" value="SKP1/BTB/POZ_sf"/>
</dbReference>
<dbReference type="PANTHER" id="PTHR24410">
    <property type="entry name" value="HL07962P-RELATED"/>
    <property type="match status" value="1"/>
</dbReference>
<dbReference type="Gene3D" id="3.30.710.10">
    <property type="entry name" value="Potassium Channel Kv1.1, Chain A"/>
    <property type="match status" value="1"/>
</dbReference>
<dbReference type="InterPro" id="IPR006571">
    <property type="entry name" value="TLDc_dom"/>
</dbReference>
<proteinExistence type="predicted"/>
<dbReference type="SMART" id="SM00225">
    <property type="entry name" value="BTB"/>
    <property type="match status" value="1"/>
</dbReference>
<dbReference type="SUPFAM" id="SSF54695">
    <property type="entry name" value="POZ domain"/>
    <property type="match status" value="1"/>
</dbReference>
<dbReference type="Proteomes" id="UP001149090">
    <property type="component" value="Unassembled WGS sequence"/>
</dbReference>
<dbReference type="InterPro" id="IPR000210">
    <property type="entry name" value="BTB/POZ_dom"/>
</dbReference>
<dbReference type="InterPro" id="IPR051481">
    <property type="entry name" value="BTB-POZ/Galectin-3-binding"/>
</dbReference>
<keyword evidence="3" id="KW-1185">Reference proteome</keyword>
<dbReference type="Gene3D" id="1.25.40.420">
    <property type="match status" value="1"/>
</dbReference>
<name>A0A9Q0R5F5_ANAIG</name>
<reference evidence="2" key="1">
    <citation type="submission" date="2022-10" db="EMBL/GenBank/DDBJ databases">
        <title>Novel sulphate-reducing endosymbionts in the free-living metamonad Anaeramoeba.</title>
        <authorList>
            <person name="Jerlstrom-Hultqvist J."/>
            <person name="Cepicka I."/>
            <person name="Gallot-Lavallee L."/>
            <person name="Salas-Leiva D."/>
            <person name="Curtis B.A."/>
            <person name="Zahonova K."/>
            <person name="Pipaliya S."/>
            <person name="Dacks J."/>
            <person name="Roger A.J."/>
        </authorList>
    </citation>
    <scope>NUCLEOTIDE SEQUENCE</scope>
    <source>
        <strain evidence="2">BMAN</strain>
    </source>
</reference>
<evidence type="ECO:0000313" key="2">
    <source>
        <dbReference type="EMBL" id="KAJ5067944.1"/>
    </source>
</evidence>
<gene>
    <name evidence="2" type="ORF">M0811_12751</name>
</gene>
<evidence type="ECO:0000259" key="1">
    <source>
        <dbReference type="PROSITE" id="PS50097"/>
    </source>
</evidence>
<evidence type="ECO:0000313" key="3">
    <source>
        <dbReference type="Proteomes" id="UP001149090"/>
    </source>
</evidence>
<dbReference type="Pfam" id="PF00651">
    <property type="entry name" value="BTB"/>
    <property type="match status" value="1"/>
</dbReference>
<protein>
    <submittedName>
        <fullName evidence="2">Pep-cterm sorting domain-containing protein</fullName>
    </submittedName>
</protein>
<comment type="caution">
    <text evidence="2">The sequence shown here is derived from an EMBL/GenBank/DDBJ whole genome shotgun (WGS) entry which is preliminary data.</text>
</comment>
<sequence length="472" mass="55725">MFLNYSNTEKLSQNLSNLFKEQESSQNPYDFEIICKTNETNTIFKCHKTILYARLYVFENFLNENPNEKRIILEDVSKETIETVLSYLYTGKMQINLENLVQLSVFSSNYGFPDLTEIATSFLQENCQIENVVELLKLCELSQLSNFASICYEFLSVNFLTFIESPFVQELNENQWERILSNDKLIADEFQIFQSLIKWAKFKSNILNPTEKLTEKEKEKIHDTLINIVSEIRFIEFQQNQLDYVLQASLVPYSLEKTLSDFRSWSSFIIHDRYFDFIDGYEKQFIQQNQKNSIFRSRINSVLFDSLILEKHSHMRLIKSWISDHKFFHSMKLGFSTRKDGFSCQKWHDLCDNQGKTLILIKTSDNFIFGGFTSVGWIQMHLFFLLQNPRNDPPQRFLVREKSYALEYDYSESGPDFVDFGLSQDMHQGHSESFGASYVIPKEIDFDMEKSWDYLGGSFGEWEVQELETYFI</sequence>
<dbReference type="AlphaFoldDB" id="A0A9Q0R5F5"/>
<accession>A0A9Q0R5F5</accession>
<dbReference type="OrthoDB" id="9997739at2759"/>
<feature type="domain" description="BTB" evidence="1">
    <location>
        <begin position="29"/>
        <end position="97"/>
    </location>
</feature>
<dbReference type="PANTHER" id="PTHR24410:SF23">
    <property type="entry name" value="BTB DOMAIN-CONTAINING PROTEIN-RELATED"/>
    <property type="match status" value="1"/>
</dbReference>
<dbReference type="PROSITE" id="PS50097">
    <property type="entry name" value="BTB"/>
    <property type="match status" value="1"/>
</dbReference>
<dbReference type="InterPro" id="IPR011705">
    <property type="entry name" value="BACK"/>
</dbReference>